<comment type="caution">
    <text evidence="10">The sequence shown here is derived from an EMBL/GenBank/DDBJ whole genome shotgun (WGS) entry which is preliminary data.</text>
</comment>
<dbReference type="AlphaFoldDB" id="A0A1V9XSV9"/>
<dbReference type="FunCoup" id="A0A1V9XSV9">
    <property type="interactions" value="1290"/>
</dbReference>
<dbReference type="PANTHER" id="PTHR45956:SF6">
    <property type="entry name" value="RUN DOMAIN-CONTAINING PROTEIN"/>
    <property type="match status" value="1"/>
</dbReference>
<evidence type="ECO:0000313" key="11">
    <source>
        <dbReference type="Proteomes" id="UP000192247"/>
    </source>
</evidence>
<protein>
    <submittedName>
        <fullName evidence="10">RUN and FYVE domain-containing protein 2-like</fullName>
    </submittedName>
</protein>
<dbReference type="Proteomes" id="UP000192247">
    <property type="component" value="Unassembled WGS sequence"/>
</dbReference>
<gene>
    <name evidence="10" type="ORF">BIW11_07687</name>
</gene>
<feature type="domain" description="RUN" evidence="9">
    <location>
        <begin position="36"/>
        <end position="174"/>
    </location>
</feature>
<dbReference type="SMART" id="SM00593">
    <property type="entry name" value="RUN"/>
    <property type="match status" value="1"/>
</dbReference>
<feature type="region of interest" description="Disordered" evidence="7">
    <location>
        <begin position="491"/>
        <end position="512"/>
    </location>
</feature>
<feature type="domain" description="FYVE-type" evidence="8">
    <location>
        <begin position="422"/>
        <end position="480"/>
    </location>
</feature>
<evidence type="ECO:0000256" key="2">
    <source>
        <dbReference type="ARBA" id="ARBA00022771"/>
    </source>
</evidence>
<keyword evidence="2 5" id="KW-0863">Zinc-finger</keyword>
<evidence type="ECO:0000256" key="4">
    <source>
        <dbReference type="ARBA" id="ARBA00023054"/>
    </source>
</evidence>
<dbReference type="EMBL" id="MNPL01004661">
    <property type="protein sequence ID" value="OQR76580.1"/>
    <property type="molecule type" value="Genomic_DNA"/>
</dbReference>
<dbReference type="GO" id="GO:0005737">
    <property type="term" value="C:cytoplasm"/>
    <property type="evidence" value="ECO:0007669"/>
    <property type="project" value="TreeGrafter"/>
</dbReference>
<name>A0A1V9XSV9_9ACAR</name>
<dbReference type="SUPFAM" id="SSF140741">
    <property type="entry name" value="RUN domain-like"/>
    <property type="match status" value="1"/>
</dbReference>
<dbReference type="InterPro" id="IPR017455">
    <property type="entry name" value="Znf_FYVE-rel"/>
</dbReference>
<keyword evidence="4 6" id="KW-0175">Coiled coil</keyword>
<dbReference type="InParanoid" id="A0A1V9XSV9"/>
<accession>A0A1V9XSV9</accession>
<dbReference type="STRING" id="418985.A0A1V9XSV9"/>
<feature type="coiled-coil region" evidence="6">
    <location>
        <begin position="218"/>
        <end position="373"/>
    </location>
</feature>
<sequence>MITPAVVERHNLVSLVKLCVRDLLDSALQNDKREVDGNCVHLRNFLSLLENVLKHQIKCSKRTSAVSALLSASADPDRALWSLLEAIPGAGHTTESARHIPSIHTPIGRCRAWIRMALMQKHLADYIAQLQNCSELLQQVYHETALMRSDEYALICGLLVGVNVVDFNFYLKDEELDFVDTTIAFKPYLRRDVYSPLSEDNQTKESSSEELQTVLDQKNYMEELNKQLNGTVDRLRKENDELRAKCNSIDTAEDLAQQLQNIKSINLKLFEKLQATNLEKENFKQRLTILEKERDDAVVRSSEFESKILLAEIEHRQSRDAQEDLEGCKRQIVLLESDLKIEREWRKQLQTANHQLTQKCEHLTQEVALLKSHLKQLEPYRKKCEELDKTLEEMGAKLCDVQIETEELKEKANNNISTWQDDKEAEFCSACEKPFSVSRRRHHCRKCGQIFCGPCSESSMPLIRGGKPVRVCDSCQRELLQMYSVNSAAVQPRRTSLTKSGSTSNGNGSGAL</sequence>
<dbReference type="GO" id="GO:0008270">
    <property type="term" value="F:zinc ion binding"/>
    <property type="evidence" value="ECO:0007669"/>
    <property type="project" value="UniProtKB-KW"/>
</dbReference>
<dbReference type="InterPro" id="IPR004012">
    <property type="entry name" value="Run_dom"/>
</dbReference>
<evidence type="ECO:0000256" key="1">
    <source>
        <dbReference type="ARBA" id="ARBA00022723"/>
    </source>
</evidence>
<evidence type="ECO:0000256" key="3">
    <source>
        <dbReference type="ARBA" id="ARBA00022833"/>
    </source>
</evidence>
<dbReference type="InterPro" id="IPR011011">
    <property type="entry name" value="Znf_FYVE_PHD"/>
</dbReference>
<dbReference type="SUPFAM" id="SSF57903">
    <property type="entry name" value="FYVE/PHD zinc finger"/>
    <property type="match status" value="1"/>
</dbReference>
<dbReference type="PANTHER" id="PTHR45956">
    <property type="entry name" value="RUN AND FYVE DOMAIN-CONTAINING PROTEIN 2-LIKE PROTEIN"/>
    <property type="match status" value="1"/>
</dbReference>
<proteinExistence type="predicted"/>
<dbReference type="CDD" id="cd17681">
    <property type="entry name" value="RUN_RUFY1_like"/>
    <property type="match status" value="1"/>
</dbReference>
<dbReference type="InterPro" id="IPR037213">
    <property type="entry name" value="Run_dom_sf"/>
</dbReference>
<organism evidence="10 11">
    <name type="scientific">Tropilaelaps mercedesae</name>
    <dbReference type="NCBI Taxonomy" id="418985"/>
    <lineage>
        <taxon>Eukaryota</taxon>
        <taxon>Metazoa</taxon>
        <taxon>Ecdysozoa</taxon>
        <taxon>Arthropoda</taxon>
        <taxon>Chelicerata</taxon>
        <taxon>Arachnida</taxon>
        <taxon>Acari</taxon>
        <taxon>Parasitiformes</taxon>
        <taxon>Mesostigmata</taxon>
        <taxon>Gamasina</taxon>
        <taxon>Dermanyssoidea</taxon>
        <taxon>Laelapidae</taxon>
        <taxon>Tropilaelaps</taxon>
    </lineage>
</organism>
<evidence type="ECO:0000259" key="8">
    <source>
        <dbReference type="PROSITE" id="PS50178"/>
    </source>
</evidence>
<dbReference type="OrthoDB" id="79871at2759"/>
<dbReference type="Gene3D" id="1.20.58.900">
    <property type="match status" value="1"/>
</dbReference>
<evidence type="ECO:0000256" key="7">
    <source>
        <dbReference type="SAM" id="MobiDB-lite"/>
    </source>
</evidence>
<dbReference type="Gene3D" id="3.30.40.10">
    <property type="entry name" value="Zinc/RING finger domain, C3HC4 (zinc finger)"/>
    <property type="match status" value="1"/>
</dbReference>
<dbReference type="PROSITE" id="PS50178">
    <property type="entry name" value="ZF_FYVE"/>
    <property type="match status" value="1"/>
</dbReference>
<dbReference type="Pfam" id="PF02759">
    <property type="entry name" value="RUN"/>
    <property type="match status" value="1"/>
</dbReference>
<dbReference type="CDD" id="cd15721">
    <property type="entry name" value="FYVE_RUFY1_like"/>
    <property type="match status" value="1"/>
</dbReference>
<evidence type="ECO:0000313" key="10">
    <source>
        <dbReference type="EMBL" id="OQR76580.1"/>
    </source>
</evidence>
<keyword evidence="11" id="KW-1185">Reference proteome</keyword>
<evidence type="ECO:0000256" key="6">
    <source>
        <dbReference type="SAM" id="Coils"/>
    </source>
</evidence>
<dbReference type="InterPro" id="IPR013083">
    <property type="entry name" value="Znf_RING/FYVE/PHD"/>
</dbReference>
<dbReference type="InterPro" id="IPR000306">
    <property type="entry name" value="Znf_FYVE"/>
</dbReference>
<keyword evidence="3" id="KW-0862">Zinc</keyword>
<dbReference type="PROSITE" id="PS50826">
    <property type="entry name" value="RUN"/>
    <property type="match status" value="1"/>
</dbReference>
<dbReference type="SMART" id="SM00064">
    <property type="entry name" value="FYVE"/>
    <property type="match status" value="1"/>
</dbReference>
<reference evidence="10 11" key="1">
    <citation type="journal article" date="2017" name="Gigascience">
        <title>Draft genome of the honey bee ectoparasitic mite, Tropilaelaps mercedesae, is shaped by the parasitic life history.</title>
        <authorList>
            <person name="Dong X."/>
            <person name="Armstrong S.D."/>
            <person name="Xia D."/>
            <person name="Makepeace B.L."/>
            <person name="Darby A.C."/>
            <person name="Kadowaki T."/>
        </authorList>
    </citation>
    <scope>NUCLEOTIDE SEQUENCE [LARGE SCALE GENOMIC DNA]</scope>
    <source>
        <strain evidence="10">Wuxi-XJTLU</strain>
    </source>
</reference>
<dbReference type="InterPro" id="IPR047335">
    <property type="entry name" value="RUFY1-3"/>
</dbReference>
<keyword evidence="1" id="KW-0479">Metal-binding</keyword>
<evidence type="ECO:0000259" key="9">
    <source>
        <dbReference type="PROSITE" id="PS50826"/>
    </source>
</evidence>
<dbReference type="Pfam" id="PF01363">
    <property type="entry name" value="FYVE"/>
    <property type="match status" value="1"/>
</dbReference>
<evidence type="ECO:0000256" key="5">
    <source>
        <dbReference type="PROSITE-ProRule" id="PRU00091"/>
    </source>
</evidence>